<dbReference type="PIRSF" id="PIRSF031279">
    <property type="entry name" value="UCP031279"/>
    <property type="match status" value="1"/>
</dbReference>
<reference evidence="2 3" key="1">
    <citation type="submission" date="2019-05" db="EMBL/GenBank/DDBJ databases">
        <title>Mikania micrantha, genome provides insights into the molecular mechanism of rapid growth.</title>
        <authorList>
            <person name="Liu B."/>
        </authorList>
    </citation>
    <scope>NUCLEOTIDE SEQUENCE [LARGE SCALE GENOMIC DNA]</scope>
    <source>
        <strain evidence="2">NLD-2019</strain>
        <tissue evidence="2">Leaf</tissue>
    </source>
</reference>
<accession>A0A5N6LIK8</accession>
<sequence length="172" mass="19080">MKKNRKNLFIRIITTPYRAICKAKDLYIRSITDCANHSAYGMAPVSHGDPLSRTTSSSSFAASTTAAEDLRELIRANSLARMTDLKMTPGPEMTGSSYTKQYVMTKHSSQAWGSRRVPRSASVGMGRIDEDVPVTGFPCDEDSGRKVNSDRSMFPRSRSHALTSSDKFNRFS</sequence>
<evidence type="ECO:0000313" key="3">
    <source>
        <dbReference type="Proteomes" id="UP000326396"/>
    </source>
</evidence>
<organism evidence="2 3">
    <name type="scientific">Mikania micrantha</name>
    <name type="common">bitter vine</name>
    <dbReference type="NCBI Taxonomy" id="192012"/>
    <lineage>
        <taxon>Eukaryota</taxon>
        <taxon>Viridiplantae</taxon>
        <taxon>Streptophyta</taxon>
        <taxon>Embryophyta</taxon>
        <taxon>Tracheophyta</taxon>
        <taxon>Spermatophyta</taxon>
        <taxon>Magnoliopsida</taxon>
        <taxon>eudicotyledons</taxon>
        <taxon>Gunneridae</taxon>
        <taxon>Pentapetalae</taxon>
        <taxon>asterids</taxon>
        <taxon>campanulids</taxon>
        <taxon>Asterales</taxon>
        <taxon>Asteraceae</taxon>
        <taxon>Asteroideae</taxon>
        <taxon>Heliantheae alliance</taxon>
        <taxon>Eupatorieae</taxon>
        <taxon>Mikania</taxon>
    </lineage>
</organism>
<comment type="caution">
    <text evidence="2">The sequence shown here is derived from an EMBL/GenBank/DDBJ whole genome shotgun (WGS) entry which is preliminary data.</text>
</comment>
<proteinExistence type="predicted"/>
<dbReference type="PANTHER" id="PTHR33526:SF13">
    <property type="entry name" value="TYROSINE-PROTEIN PHOSPHATASE 3-LIKE"/>
    <property type="match status" value="1"/>
</dbReference>
<evidence type="ECO:0000313" key="2">
    <source>
        <dbReference type="EMBL" id="KAD1878834.1"/>
    </source>
</evidence>
<name>A0A5N6LIK8_9ASTR</name>
<evidence type="ECO:0000256" key="1">
    <source>
        <dbReference type="SAM" id="MobiDB-lite"/>
    </source>
</evidence>
<dbReference type="AlphaFoldDB" id="A0A5N6LIK8"/>
<feature type="region of interest" description="Disordered" evidence="1">
    <location>
        <begin position="134"/>
        <end position="172"/>
    </location>
</feature>
<dbReference type="PANTHER" id="PTHR33526">
    <property type="entry name" value="OS07G0123800 PROTEIN"/>
    <property type="match status" value="1"/>
</dbReference>
<dbReference type="InterPro" id="IPR016972">
    <property type="entry name" value="UCP031279"/>
</dbReference>
<dbReference type="EMBL" id="SZYD01000387">
    <property type="protein sequence ID" value="KAD1878834.1"/>
    <property type="molecule type" value="Genomic_DNA"/>
</dbReference>
<protein>
    <submittedName>
        <fullName evidence="2">Uncharacterized protein</fullName>
    </submittedName>
</protein>
<gene>
    <name evidence="2" type="ORF">E3N88_42166</name>
</gene>
<keyword evidence="3" id="KW-1185">Reference proteome</keyword>
<dbReference type="Proteomes" id="UP000326396">
    <property type="component" value="Unassembled WGS sequence"/>
</dbReference>
<dbReference type="OrthoDB" id="1679543at2759"/>